<dbReference type="Proteomes" id="UP000887576">
    <property type="component" value="Unplaced"/>
</dbReference>
<evidence type="ECO:0000313" key="2">
    <source>
        <dbReference type="WBParaSite" id="JU765_v2.g622.t1"/>
    </source>
</evidence>
<organism evidence="1 2">
    <name type="scientific">Panagrolaimus sp. JU765</name>
    <dbReference type="NCBI Taxonomy" id="591449"/>
    <lineage>
        <taxon>Eukaryota</taxon>
        <taxon>Metazoa</taxon>
        <taxon>Ecdysozoa</taxon>
        <taxon>Nematoda</taxon>
        <taxon>Chromadorea</taxon>
        <taxon>Rhabditida</taxon>
        <taxon>Tylenchina</taxon>
        <taxon>Panagrolaimomorpha</taxon>
        <taxon>Panagrolaimoidea</taxon>
        <taxon>Panagrolaimidae</taxon>
        <taxon>Panagrolaimus</taxon>
    </lineage>
</organism>
<name>A0AC34REI6_9BILA</name>
<protein>
    <submittedName>
        <fullName evidence="2">Protein AF-9 homolog</fullName>
    </submittedName>
</protein>
<accession>A0AC34REI6</accession>
<evidence type="ECO:0000313" key="1">
    <source>
        <dbReference type="Proteomes" id="UP000887576"/>
    </source>
</evidence>
<reference evidence="2" key="1">
    <citation type="submission" date="2022-11" db="UniProtKB">
        <authorList>
            <consortium name="WormBaseParasite"/>
        </authorList>
    </citation>
    <scope>IDENTIFICATION</scope>
</reference>
<proteinExistence type="predicted"/>
<sequence>MNRDRAIGTTIVKPIVYGNKAVLLPQKTPQGHTHQWTVYVRPFNVEPLGRFIRRIQFKLHTDYEDSTRNVDKEPFEVTETGWGEFTVQMRIYFIDSQEKQASCNHYIALHQPVIAHENNQPVVVKEVYDELVFINPTFRMYEVLSDKNYIREHDPSLWYFDYQKLIPESNNNLKSLADQAEKEVEELSEAIKTVGETIQRYRDELKQLQRDDRKILPRKQ</sequence>
<dbReference type="WBParaSite" id="JU765_v2.g622.t1">
    <property type="protein sequence ID" value="JU765_v2.g622.t1"/>
    <property type="gene ID" value="JU765_v2.g622"/>
</dbReference>